<dbReference type="OrthoDB" id="7668193at2759"/>
<proteinExistence type="predicted"/>
<dbReference type="PANTHER" id="PTHR19854">
    <property type="entry name" value="TRANSDUCIN BETA-LIKE 3"/>
    <property type="match status" value="1"/>
</dbReference>
<feature type="compositionally biased region" description="Low complexity" evidence="3">
    <location>
        <begin position="221"/>
        <end position="235"/>
    </location>
</feature>
<dbReference type="InterPro" id="IPR036322">
    <property type="entry name" value="WD40_repeat_dom_sf"/>
</dbReference>
<organism evidence="5">
    <name type="scientific">Salpingoeca rosetta (strain ATCC 50818 / BSB-021)</name>
    <dbReference type="NCBI Taxonomy" id="946362"/>
    <lineage>
        <taxon>Eukaryota</taxon>
        <taxon>Choanoflagellata</taxon>
        <taxon>Craspedida</taxon>
        <taxon>Salpingoecidae</taxon>
        <taxon>Salpingoeca</taxon>
    </lineage>
</organism>
<keyword evidence="5" id="KW-1185">Reference proteome</keyword>
<keyword evidence="2" id="KW-0677">Repeat</keyword>
<dbReference type="InterPro" id="IPR001680">
    <property type="entry name" value="WD40_rpt"/>
</dbReference>
<dbReference type="Gene3D" id="2.130.10.10">
    <property type="entry name" value="YVTN repeat-like/Quinoprotein amine dehydrogenase"/>
    <property type="match status" value="2"/>
</dbReference>
<dbReference type="InParanoid" id="F2UJP8"/>
<dbReference type="RefSeq" id="XP_004990691.1">
    <property type="nucleotide sequence ID" value="XM_004990634.1"/>
</dbReference>
<dbReference type="InterPro" id="IPR015943">
    <property type="entry name" value="WD40/YVTN_repeat-like_dom_sf"/>
</dbReference>
<name>F2UJP8_SALR5</name>
<dbReference type="PANTHER" id="PTHR19854:SF1">
    <property type="entry name" value="GUANINE NUCLEOTIDE-BINDING PROTEIN SUBUNIT BETA-LIKE PROTEIN 1"/>
    <property type="match status" value="1"/>
</dbReference>
<evidence type="ECO:0000256" key="1">
    <source>
        <dbReference type="ARBA" id="ARBA00022574"/>
    </source>
</evidence>
<dbReference type="SUPFAM" id="SSF50978">
    <property type="entry name" value="WD40 repeat-like"/>
    <property type="match status" value="1"/>
</dbReference>
<dbReference type="SMART" id="SM00320">
    <property type="entry name" value="WD40"/>
    <property type="match status" value="4"/>
</dbReference>
<evidence type="ECO:0000256" key="2">
    <source>
        <dbReference type="ARBA" id="ARBA00022737"/>
    </source>
</evidence>
<dbReference type="GeneID" id="16071249"/>
<dbReference type="Pfam" id="PF00400">
    <property type="entry name" value="WD40"/>
    <property type="match status" value="1"/>
</dbReference>
<dbReference type="KEGG" id="sre:PTSG_08443"/>
<dbReference type="Proteomes" id="UP000007799">
    <property type="component" value="Unassembled WGS sequence"/>
</dbReference>
<evidence type="ECO:0000313" key="4">
    <source>
        <dbReference type="EMBL" id="EGD77347.1"/>
    </source>
</evidence>
<accession>F2UJP8</accession>
<reference evidence="4" key="1">
    <citation type="submission" date="2009-08" db="EMBL/GenBank/DDBJ databases">
        <title>Annotation of Salpingoeca rosetta.</title>
        <authorList>
            <consortium name="The Broad Institute Genome Sequencing Platform"/>
            <person name="Russ C."/>
            <person name="Cuomo C."/>
            <person name="Burger G."/>
            <person name="Gray M.W."/>
            <person name="Holland P.W.H."/>
            <person name="King N."/>
            <person name="Lang F.B.F."/>
            <person name="Roger A.J."/>
            <person name="Ruiz-Trillo I."/>
            <person name="Young S.K."/>
            <person name="Zeng Q."/>
            <person name="Gargeya S."/>
            <person name="Alvarado L."/>
            <person name="Berlin A."/>
            <person name="Chapman S.B."/>
            <person name="Chen Z."/>
            <person name="Freedman E."/>
            <person name="Gellesch M."/>
            <person name="Goldberg J."/>
            <person name="Griggs A."/>
            <person name="Gujja S."/>
            <person name="Heilman E."/>
            <person name="Heiman D."/>
            <person name="Howarth C."/>
            <person name="Mehta T."/>
            <person name="Neiman D."/>
            <person name="Pearson M."/>
            <person name="Roberts A."/>
            <person name="Saif S."/>
            <person name="Shea T."/>
            <person name="Shenoy N."/>
            <person name="Sisk P."/>
            <person name="Stolte C."/>
            <person name="Sykes S."/>
            <person name="White J."/>
            <person name="Yandava C."/>
            <person name="Haas B."/>
            <person name="Nusbaum C."/>
            <person name="Birren B."/>
        </authorList>
    </citation>
    <scope>NUCLEOTIDE SEQUENCE [LARGE SCALE GENOMIC DNA]</scope>
    <source>
        <strain evidence="4">ATCC 50818</strain>
    </source>
</reference>
<evidence type="ECO:0000313" key="5">
    <source>
        <dbReference type="Proteomes" id="UP000007799"/>
    </source>
</evidence>
<protein>
    <submittedName>
        <fullName evidence="4">Uncharacterized protein</fullName>
    </submittedName>
</protein>
<sequence length="439" mass="47098">MDEASSLPWFSLLGFEAPVHSCVFVQGTRRDCLVTGCEDGMLLLWDLKERKCAWQMRCHRGAILGLQAFPNAEGQLLVASWGRDQLLQVWNVTAFVGHATPAPSPAATKADGSGDDDADDDEQFGGIVIPFLEVKKELGGINFCRMASVSLRVHDDADGHHRGGARAVLALSDADNETLLLVDTWTWETMKIAVPDQGQLMAVALFAADNDTTGTSHSDECASSSNSDSHTGSGSCESKCSGFVALTAHESGQLRLWRMQHNQHGGNGDDEGDKRPPSVGDREAWFAGLQHELLSTVEVTPTPVPVVSVAYQQGRILCGNAESKLFVVAVPSDWTMTVKKELSLPEGLTNAISVRDAPARLFAAACSDNKVRVYSRKGRALAVLDQHVDSALCVAHSAPLKHVTLSLIDPSHPPGGVLLASGGKDCVVHLWSLYNEDAV</sequence>
<dbReference type="AlphaFoldDB" id="F2UJP8"/>
<dbReference type="EMBL" id="GL832977">
    <property type="protein sequence ID" value="EGD77347.1"/>
    <property type="molecule type" value="Genomic_DNA"/>
</dbReference>
<keyword evidence="1" id="KW-0853">WD repeat</keyword>
<feature type="region of interest" description="Disordered" evidence="3">
    <location>
        <begin position="214"/>
        <end position="235"/>
    </location>
</feature>
<dbReference type="STRING" id="946362.F2UJP8"/>
<evidence type="ECO:0000256" key="3">
    <source>
        <dbReference type="SAM" id="MobiDB-lite"/>
    </source>
</evidence>
<gene>
    <name evidence="4" type="ORF">PTSG_08443</name>
</gene>